<dbReference type="Proteomes" id="UP000582837">
    <property type="component" value="Unassembled WGS sequence"/>
</dbReference>
<gene>
    <name evidence="1" type="ORF">HNQ61_003159</name>
</gene>
<reference evidence="1 2" key="1">
    <citation type="submission" date="2020-08" db="EMBL/GenBank/DDBJ databases">
        <title>Genomic Encyclopedia of Type Strains, Phase IV (KMG-IV): sequencing the most valuable type-strain genomes for metagenomic binning, comparative biology and taxonomic classification.</title>
        <authorList>
            <person name="Goeker M."/>
        </authorList>
    </citation>
    <scope>NUCLEOTIDE SEQUENCE [LARGE SCALE GENOMIC DNA]</scope>
    <source>
        <strain evidence="1 2">DSM 29007</strain>
    </source>
</reference>
<sequence>MLAANTYPPEYIDGCRARINAELEAWRSLAGAGGAAVEAFESRFFSTMVLDLDRCFVHRTRGMEGKDGNALNEVRMLCESILQHDGVMTADRTIRYKPESSVLKTGIGERIRIDAAGFAVLADAFFTELQKRFGAPPA</sequence>
<evidence type="ECO:0000313" key="1">
    <source>
        <dbReference type="EMBL" id="MBB6071531.1"/>
    </source>
</evidence>
<dbReference type="RefSeq" id="WP_170034972.1">
    <property type="nucleotide sequence ID" value="NZ_JABDTL010000001.1"/>
</dbReference>
<keyword evidence="2" id="KW-1185">Reference proteome</keyword>
<dbReference type="EMBL" id="JACHIA010000009">
    <property type="protein sequence ID" value="MBB6071531.1"/>
    <property type="molecule type" value="Genomic_DNA"/>
</dbReference>
<evidence type="ECO:0000313" key="2">
    <source>
        <dbReference type="Proteomes" id="UP000582837"/>
    </source>
</evidence>
<name>A0A841H0E3_9BACT</name>
<accession>A0A841H0E3</accession>
<organism evidence="1 2">
    <name type="scientific">Longimicrobium terrae</name>
    <dbReference type="NCBI Taxonomy" id="1639882"/>
    <lineage>
        <taxon>Bacteria</taxon>
        <taxon>Pseudomonadati</taxon>
        <taxon>Gemmatimonadota</taxon>
        <taxon>Longimicrobiia</taxon>
        <taxon>Longimicrobiales</taxon>
        <taxon>Longimicrobiaceae</taxon>
        <taxon>Longimicrobium</taxon>
    </lineage>
</organism>
<proteinExistence type="predicted"/>
<comment type="caution">
    <text evidence="1">The sequence shown here is derived from an EMBL/GenBank/DDBJ whole genome shotgun (WGS) entry which is preliminary data.</text>
</comment>
<dbReference type="AlphaFoldDB" id="A0A841H0E3"/>
<protein>
    <submittedName>
        <fullName evidence="1">Uncharacterized protein</fullName>
    </submittedName>
</protein>